<accession>A0A437SCG5</accession>
<dbReference type="EMBL" id="LDER01000370">
    <property type="protein sequence ID" value="RVU60757.1"/>
    <property type="molecule type" value="Genomic_DNA"/>
</dbReference>
<evidence type="ECO:0000313" key="1">
    <source>
        <dbReference type="EMBL" id="RVU60757.1"/>
    </source>
</evidence>
<comment type="caution">
    <text evidence="1">The sequence shown here is derived from an EMBL/GenBank/DDBJ whole genome shotgun (WGS) entry which is preliminary data.</text>
</comment>
<sequence>MMEGSLFFVQLIRGMTTIYMETKNSHATETTFIKFCIYTLLVFKKLARNETCKNGIKFILISWKTKIKIEH</sequence>
<organism evidence="1 2">
    <name type="scientific">Bacillus thuringiensis</name>
    <dbReference type="NCBI Taxonomy" id="1428"/>
    <lineage>
        <taxon>Bacteria</taxon>
        <taxon>Bacillati</taxon>
        <taxon>Bacillota</taxon>
        <taxon>Bacilli</taxon>
        <taxon>Bacillales</taxon>
        <taxon>Bacillaceae</taxon>
        <taxon>Bacillus</taxon>
        <taxon>Bacillus cereus group</taxon>
    </lineage>
</organism>
<dbReference type="Proteomes" id="UP000286687">
    <property type="component" value="Unassembled WGS sequence"/>
</dbReference>
<evidence type="ECO:0000313" key="2">
    <source>
        <dbReference type="Proteomes" id="UP000286687"/>
    </source>
</evidence>
<proteinExistence type="predicted"/>
<name>A0A437SCG5_BACTU</name>
<reference evidence="1 2" key="1">
    <citation type="submission" date="2018-01" db="EMBL/GenBank/DDBJ databases">
        <title>Complete genome sequence of G25-42.</title>
        <authorList>
            <person name="Zheng Z."/>
            <person name="Sun M."/>
        </authorList>
    </citation>
    <scope>NUCLEOTIDE SEQUENCE [LARGE SCALE GENOMIC DNA]</scope>
    <source>
        <strain evidence="1 2">G25-42</strain>
    </source>
</reference>
<protein>
    <submittedName>
        <fullName evidence="1">Uncharacterized protein</fullName>
    </submittedName>
</protein>
<gene>
    <name evidence="1" type="ORF">BM74_29790</name>
</gene>
<dbReference type="AlphaFoldDB" id="A0A437SCG5"/>